<dbReference type="FunFam" id="3.30.200.20:FF:000392">
    <property type="entry name" value="Phosphoribosylaminoimidazole-succinocarboxamide synthase"/>
    <property type="match status" value="1"/>
</dbReference>
<evidence type="ECO:0000256" key="3">
    <source>
        <dbReference type="ARBA" id="ARBA00012217"/>
    </source>
</evidence>
<dbReference type="CDD" id="cd01414">
    <property type="entry name" value="SAICAR_synt_Sc"/>
    <property type="match status" value="1"/>
</dbReference>
<dbReference type="NCBIfam" id="NF010568">
    <property type="entry name" value="PRK13961.1"/>
    <property type="match status" value="1"/>
</dbReference>
<dbReference type="GO" id="GO:0004639">
    <property type="term" value="F:phosphoribosylaminoimidazolesuccinocarboxamide synthase activity"/>
    <property type="evidence" value="ECO:0007669"/>
    <property type="project" value="UniProtKB-EC"/>
</dbReference>
<evidence type="ECO:0000256" key="2">
    <source>
        <dbReference type="ARBA" id="ARBA00010190"/>
    </source>
</evidence>
<sequence>MALKESHCPDLKLLARGKVRELYELDDPNQLLFIASDRISAYDVIMKNGIPGKGKLLTAMSSFWFQHLNEVVGNHLITDDINKMPRAVQKYRDQLEGRCMLVKKLKILPVEAIVRGYITGTSKILTGQRNAGSGWAEYEKFGTICDIPLPNGLVESQKLEKPLFTPSTKAEIGDHVAEIIGSEYAKKVEELALAIYVKAAEYALSKGIIIADTKFEFGVDQDGNVILADEVLTPDSSRFWPANQYVAGKIQPSYDKQFLRDYLTETKFDKNGSGIEIPQEIVDKTIGKYREAAEILTGRKL</sequence>
<comment type="caution">
    <text evidence="11">The sequence shown here is derived from an EMBL/GenBank/DDBJ whole genome shotgun (WGS) entry which is preliminary data.</text>
</comment>
<dbReference type="InterPro" id="IPR028923">
    <property type="entry name" value="SAICAR_synt/ADE2_N"/>
</dbReference>
<evidence type="ECO:0000256" key="9">
    <source>
        <dbReference type="ARBA" id="ARBA00030409"/>
    </source>
</evidence>
<keyword evidence="8" id="KW-0067">ATP-binding</keyword>
<protein>
    <recommendedName>
        <fullName evidence="4">Phosphoribosylaminoimidazole-succinocarboxamide synthase</fullName>
        <ecNumber evidence="3">6.3.2.6</ecNumber>
    </recommendedName>
    <alternativeName>
        <fullName evidence="9">SAICAR synthetase</fullName>
    </alternativeName>
</protein>
<evidence type="ECO:0000256" key="7">
    <source>
        <dbReference type="ARBA" id="ARBA00022755"/>
    </source>
</evidence>
<dbReference type="InterPro" id="IPR001636">
    <property type="entry name" value="SAICAR_synth"/>
</dbReference>
<dbReference type="Gene3D" id="3.30.200.20">
    <property type="entry name" value="Phosphorylase Kinase, domain 1"/>
    <property type="match status" value="1"/>
</dbReference>
<evidence type="ECO:0000256" key="4">
    <source>
        <dbReference type="ARBA" id="ARBA00016460"/>
    </source>
</evidence>
<keyword evidence="7" id="KW-0658">Purine biosynthesis</keyword>
<dbReference type="InterPro" id="IPR018236">
    <property type="entry name" value="SAICAR_synthetase_CS"/>
</dbReference>
<evidence type="ECO:0000259" key="10">
    <source>
        <dbReference type="Pfam" id="PF01259"/>
    </source>
</evidence>
<dbReference type="PANTHER" id="PTHR43700">
    <property type="entry name" value="PHOSPHORIBOSYLAMINOIMIDAZOLE-SUCCINOCARBOXAMIDE SYNTHASE"/>
    <property type="match status" value="1"/>
</dbReference>
<dbReference type="Proteomes" id="UP001211907">
    <property type="component" value="Unassembled WGS sequence"/>
</dbReference>
<evidence type="ECO:0000256" key="5">
    <source>
        <dbReference type="ARBA" id="ARBA00022598"/>
    </source>
</evidence>
<comment type="similarity">
    <text evidence="2">Belongs to the SAICAR synthetase family.</text>
</comment>
<evidence type="ECO:0000256" key="8">
    <source>
        <dbReference type="ARBA" id="ARBA00022840"/>
    </source>
</evidence>
<dbReference type="EC" id="6.3.2.6" evidence="3"/>
<gene>
    <name evidence="11" type="primary">ADE1</name>
    <name evidence="11" type="ORF">HK100_007191</name>
</gene>
<evidence type="ECO:0000256" key="1">
    <source>
        <dbReference type="ARBA" id="ARBA00004672"/>
    </source>
</evidence>
<dbReference type="PROSITE" id="PS01057">
    <property type="entry name" value="SAICAR_SYNTHETASE_1"/>
    <property type="match status" value="1"/>
</dbReference>
<name>A0AAD5T513_9FUNG</name>
<evidence type="ECO:0000313" key="12">
    <source>
        <dbReference type="Proteomes" id="UP001211907"/>
    </source>
</evidence>
<dbReference type="GO" id="GO:0005737">
    <property type="term" value="C:cytoplasm"/>
    <property type="evidence" value="ECO:0007669"/>
    <property type="project" value="TreeGrafter"/>
</dbReference>
<dbReference type="GO" id="GO:0006189">
    <property type="term" value="P:'de novo' IMP biosynthetic process"/>
    <property type="evidence" value="ECO:0007669"/>
    <property type="project" value="TreeGrafter"/>
</dbReference>
<dbReference type="Gene3D" id="3.30.470.20">
    <property type="entry name" value="ATP-grasp fold, B domain"/>
    <property type="match status" value="1"/>
</dbReference>
<dbReference type="Pfam" id="PF01259">
    <property type="entry name" value="SAICAR_synt"/>
    <property type="match status" value="1"/>
</dbReference>
<reference evidence="11" key="1">
    <citation type="submission" date="2020-05" db="EMBL/GenBank/DDBJ databases">
        <title>Phylogenomic resolution of chytrid fungi.</title>
        <authorList>
            <person name="Stajich J.E."/>
            <person name="Amses K."/>
            <person name="Simmons R."/>
            <person name="Seto K."/>
            <person name="Myers J."/>
            <person name="Bonds A."/>
            <person name="Quandt C.A."/>
            <person name="Barry K."/>
            <person name="Liu P."/>
            <person name="Grigoriev I."/>
            <person name="Longcore J.E."/>
            <person name="James T.Y."/>
        </authorList>
    </citation>
    <scope>NUCLEOTIDE SEQUENCE</scope>
    <source>
        <strain evidence="11">JEL0513</strain>
    </source>
</reference>
<dbReference type="HAMAP" id="MF_00137">
    <property type="entry name" value="SAICAR_synth"/>
    <property type="match status" value="1"/>
</dbReference>
<keyword evidence="12" id="KW-1185">Reference proteome</keyword>
<dbReference type="GO" id="GO:0005524">
    <property type="term" value="F:ATP binding"/>
    <property type="evidence" value="ECO:0007669"/>
    <property type="project" value="UniProtKB-KW"/>
</dbReference>
<keyword evidence="6" id="KW-0547">Nucleotide-binding</keyword>
<dbReference type="EMBL" id="JADGJH010000338">
    <property type="protein sequence ID" value="KAJ3130917.1"/>
    <property type="molecule type" value="Genomic_DNA"/>
</dbReference>
<comment type="pathway">
    <text evidence="1">Purine metabolism; IMP biosynthesis via de novo pathway; 5-amino-1-(5-phospho-D-ribosyl)imidazole-4-carboxamide from 5-amino-1-(5-phospho-D-ribosyl)imidazole-4-carboxylate: step 1/2.</text>
</comment>
<feature type="domain" description="SAICAR synthetase/ADE2 N-terminal" evidence="10">
    <location>
        <begin position="14"/>
        <end position="267"/>
    </location>
</feature>
<dbReference type="PROSITE" id="PS01058">
    <property type="entry name" value="SAICAR_SYNTHETASE_2"/>
    <property type="match status" value="1"/>
</dbReference>
<dbReference type="PANTHER" id="PTHR43700:SF1">
    <property type="entry name" value="PHOSPHORIBOSYLAMINOIMIDAZOLE-SUCCINOCARBOXAMIDE SYNTHASE"/>
    <property type="match status" value="1"/>
</dbReference>
<accession>A0AAD5T513</accession>
<evidence type="ECO:0000256" key="6">
    <source>
        <dbReference type="ARBA" id="ARBA00022741"/>
    </source>
</evidence>
<dbReference type="NCBIfam" id="TIGR00081">
    <property type="entry name" value="purC"/>
    <property type="match status" value="1"/>
</dbReference>
<evidence type="ECO:0000313" key="11">
    <source>
        <dbReference type="EMBL" id="KAJ3130917.1"/>
    </source>
</evidence>
<dbReference type="SUPFAM" id="SSF56104">
    <property type="entry name" value="SAICAR synthase-like"/>
    <property type="match status" value="1"/>
</dbReference>
<keyword evidence="5" id="KW-0436">Ligase</keyword>
<proteinExistence type="inferred from homology"/>
<organism evidence="11 12">
    <name type="scientific">Physocladia obscura</name>
    <dbReference type="NCBI Taxonomy" id="109957"/>
    <lineage>
        <taxon>Eukaryota</taxon>
        <taxon>Fungi</taxon>
        <taxon>Fungi incertae sedis</taxon>
        <taxon>Chytridiomycota</taxon>
        <taxon>Chytridiomycota incertae sedis</taxon>
        <taxon>Chytridiomycetes</taxon>
        <taxon>Chytridiales</taxon>
        <taxon>Chytriomycetaceae</taxon>
        <taxon>Physocladia</taxon>
    </lineage>
</organism>
<dbReference type="AlphaFoldDB" id="A0AAD5T513"/>